<dbReference type="GO" id="GO:0005886">
    <property type="term" value="C:plasma membrane"/>
    <property type="evidence" value="ECO:0007669"/>
    <property type="project" value="TreeGrafter"/>
</dbReference>
<evidence type="ECO:0000256" key="11">
    <source>
        <dbReference type="SAM" id="Phobius"/>
    </source>
</evidence>
<accession>A0A0F7ZZE3</accession>
<feature type="transmembrane region" description="Helical" evidence="11">
    <location>
        <begin position="157"/>
        <end position="178"/>
    </location>
</feature>
<dbReference type="CDD" id="cd14966">
    <property type="entry name" value="7tmD_STE3"/>
    <property type="match status" value="1"/>
</dbReference>
<comment type="similarity">
    <text evidence="2">Belongs to the G-protein coupled receptor 4 family.</text>
</comment>
<dbReference type="AlphaFoldDB" id="A0A0F7ZZE3"/>
<evidence type="ECO:0000256" key="8">
    <source>
        <dbReference type="ARBA" id="ARBA00023170"/>
    </source>
</evidence>
<evidence type="ECO:0000313" key="12">
    <source>
        <dbReference type="EMBL" id="KJZ74072.1"/>
    </source>
</evidence>
<feature type="compositionally biased region" description="Low complexity" evidence="10">
    <location>
        <begin position="411"/>
        <end position="435"/>
    </location>
</feature>
<evidence type="ECO:0000313" key="13">
    <source>
        <dbReference type="Proteomes" id="UP000054481"/>
    </source>
</evidence>
<evidence type="ECO:0000256" key="7">
    <source>
        <dbReference type="ARBA" id="ARBA00023136"/>
    </source>
</evidence>
<sequence>MDLFNKTMNTSAPGTVLPPRLRDGIFLDGEPSPAPYTTPSMTANLVLRVTLALISIAVCIVPLRVLRRNGEFAAAVFIVTVQVLNLETVVNSLLWPNEDFESWWPGYGFCDVENPLHNSFYGLFITCLWAIMRNLAQQVGMMRANPLTGNEKRRRNLIQALIMFPLPIVQLAWTFPAAAQRYEIDPLIGCSWVPHLSWPNLVFFILPPVIIALITSGYAVLTYIRFRQVAKTTESALSNSGRANRRSQRTKRRLYMMVISILIPYLPLVILLAVGNVLQKPAREPFDYDAIHNHPHPLPWSTILYAPASVIFWGMMNNCYMNVFAAIPIFIFFGTTKDAINQYRLGCLFLGLGRFFPRLKEEYDPDSGPATTGSSFGSGQTATVFGFVVPRRFHFPSTSVDSLTRHCSSPTSMAKTKSSISSSHHFASTHSTTTSESREPRVRAIDFAAPPDLEGGLCDSLQPWPASHDQSHNHVSPDPARPLNPFPFRTRFNMPVPFRLPFNSRDTEPRQTQQRPVVTGNGTTPASGPLPPWDNVAGPEALDLAPFWSIEEVSSSGVAPDNKLPCSDGSV</sequence>
<comment type="subcellular location">
    <subcellularLocation>
        <location evidence="1">Membrane</location>
        <topology evidence="1">Multi-pass membrane protein</topology>
    </subcellularLocation>
</comment>
<evidence type="ECO:0000256" key="1">
    <source>
        <dbReference type="ARBA" id="ARBA00004141"/>
    </source>
</evidence>
<keyword evidence="6" id="KW-0297">G-protein coupled receptor</keyword>
<feature type="compositionally biased region" description="Polar residues" evidence="10">
    <location>
        <begin position="510"/>
        <end position="526"/>
    </location>
</feature>
<feature type="region of interest" description="Disordered" evidence="10">
    <location>
        <begin position="499"/>
        <end position="538"/>
    </location>
</feature>
<dbReference type="Proteomes" id="UP000054481">
    <property type="component" value="Unassembled WGS sequence"/>
</dbReference>
<evidence type="ECO:0000256" key="6">
    <source>
        <dbReference type="ARBA" id="ARBA00023040"/>
    </source>
</evidence>
<evidence type="ECO:0008006" key="14">
    <source>
        <dbReference type="Google" id="ProtNLM"/>
    </source>
</evidence>
<keyword evidence="4 11" id="KW-0812">Transmembrane</keyword>
<dbReference type="OrthoDB" id="2874149at2759"/>
<evidence type="ECO:0000256" key="4">
    <source>
        <dbReference type="ARBA" id="ARBA00022692"/>
    </source>
</evidence>
<dbReference type="EMBL" id="KQ030529">
    <property type="protein sequence ID" value="KJZ74072.1"/>
    <property type="molecule type" value="Genomic_DNA"/>
</dbReference>
<dbReference type="InterPro" id="IPR001499">
    <property type="entry name" value="GPCR_STE3"/>
</dbReference>
<feature type="transmembrane region" description="Helical" evidence="11">
    <location>
        <begin position="45"/>
        <end position="65"/>
    </location>
</feature>
<proteinExistence type="inferred from homology"/>
<keyword evidence="5 11" id="KW-1133">Transmembrane helix</keyword>
<evidence type="ECO:0000256" key="9">
    <source>
        <dbReference type="ARBA" id="ARBA00023224"/>
    </source>
</evidence>
<gene>
    <name evidence="12" type="ORF">HIM_06521</name>
</gene>
<dbReference type="PANTHER" id="PTHR28097">
    <property type="entry name" value="PHEROMONE A FACTOR RECEPTOR"/>
    <property type="match status" value="1"/>
</dbReference>
<evidence type="ECO:0000256" key="2">
    <source>
        <dbReference type="ARBA" id="ARBA00011085"/>
    </source>
</evidence>
<feature type="transmembrane region" description="Helical" evidence="11">
    <location>
        <begin position="254"/>
        <end position="278"/>
    </location>
</feature>
<dbReference type="Gene3D" id="1.20.1070.10">
    <property type="entry name" value="Rhodopsin 7-helix transmembrane proteins"/>
    <property type="match status" value="1"/>
</dbReference>
<dbReference type="PANTHER" id="PTHR28097:SF1">
    <property type="entry name" value="PHEROMONE A FACTOR RECEPTOR"/>
    <property type="match status" value="1"/>
</dbReference>
<keyword evidence="13" id="KW-1185">Reference proteome</keyword>
<protein>
    <recommendedName>
        <fullName evidence="14">Pheromone a factor receptor</fullName>
    </recommendedName>
</protein>
<evidence type="ECO:0000256" key="3">
    <source>
        <dbReference type="ARBA" id="ARBA00022507"/>
    </source>
</evidence>
<keyword evidence="8" id="KW-0675">Receptor</keyword>
<feature type="transmembrane region" description="Helical" evidence="11">
    <location>
        <begin position="310"/>
        <end position="334"/>
    </location>
</feature>
<dbReference type="GO" id="GO:0004932">
    <property type="term" value="F:mating-type factor pheromone receptor activity"/>
    <property type="evidence" value="ECO:0007669"/>
    <property type="project" value="InterPro"/>
</dbReference>
<feature type="transmembrane region" description="Helical" evidence="11">
    <location>
        <begin position="72"/>
        <end position="95"/>
    </location>
</feature>
<feature type="transmembrane region" description="Helical" evidence="11">
    <location>
        <begin position="115"/>
        <end position="136"/>
    </location>
</feature>
<dbReference type="Pfam" id="PF02076">
    <property type="entry name" value="STE3"/>
    <property type="match status" value="1"/>
</dbReference>
<feature type="region of interest" description="Disordered" evidence="10">
    <location>
        <begin position="462"/>
        <end position="485"/>
    </location>
</feature>
<dbReference type="PRINTS" id="PR00899">
    <property type="entry name" value="GPCRSTE3"/>
</dbReference>
<name>A0A0F7ZZE3_9HYPO</name>
<keyword evidence="9" id="KW-0807">Transducer</keyword>
<keyword evidence="3" id="KW-0589">Pheromone response</keyword>
<feature type="region of interest" description="Disordered" evidence="10">
    <location>
        <begin position="405"/>
        <end position="439"/>
    </location>
</feature>
<evidence type="ECO:0000256" key="10">
    <source>
        <dbReference type="SAM" id="MobiDB-lite"/>
    </source>
</evidence>
<reference evidence="12 13" key="1">
    <citation type="journal article" date="2014" name="Genome Biol. Evol.">
        <title>Comparative genomics and transcriptomics analyses reveal divergent lifestyle features of nematode endoparasitic fungus Hirsutella minnesotensis.</title>
        <authorList>
            <person name="Lai Y."/>
            <person name="Liu K."/>
            <person name="Zhang X."/>
            <person name="Zhang X."/>
            <person name="Li K."/>
            <person name="Wang N."/>
            <person name="Shu C."/>
            <person name="Wu Y."/>
            <person name="Wang C."/>
            <person name="Bushley K.E."/>
            <person name="Xiang M."/>
            <person name="Liu X."/>
        </authorList>
    </citation>
    <scope>NUCLEOTIDE SEQUENCE [LARGE SCALE GENOMIC DNA]</scope>
    <source>
        <strain evidence="12 13">3608</strain>
    </source>
</reference>
<evidence type="ECO:0000256" key="5">
    <source>
        <dbReference type="ARBA" id="ARBA00022989"/>
    </source>
</evidence>
<feature type="transmembrane region" description="Helical" evidence="11">
    <location>
        <begin position="198"/>
        <end position="221"/>
    </location>
</feature>
<organism evidence="12 13">
    <name type="scientific">Hirsutella minnesotensis 3608</name>
    <dbReference type="NCBI Taxonomy" id="1043627"/>
    <lineage>
        <taxon>Eukaryota</taxon>
        <taxon>Fungi</taxon>
        <taxon>Dikarya</taxon>
        <taxon>Ascomycota</taxon>
        <taxon>Pezizomycotina</taxon>
        <taxon>Sordariomycetes</taxon>
        <taxon>Hypocreomycetidae</taxon>
        <taxon>Hypocreales</taxon>
        <taxon>Ophiocordycipitaceae</taxon>
        <taxon>Hirsutella</taxon>
    </lineage>
</organism>
<keyword evidence="7 11" id="KW-0472">Membrane</keyword>
<dbReference type="GO" id="GO:0000750">
    <property type="term" value="P:pheromone-dependent signal transduction involved in conjugation with cellular fusion"/>
    <property type="evidence" value="ECO:0007669"/>
    <property type="project" value="TreeGrafter"/>
</dbReference>